<dbReference type="InterPro" id="IPR036396">
    <property type="entry name" value="Cyt_P450_sf"/>
</dbReference>
<reference evidence="8" key="1">
    <citation type="submission" date="2025-08" db="UniProtKB">
        <authorList>
            <consortium name="Ensembl"/>
        </authorList>
    </citation>
    <scope>IDENTIFICATION</scope>
</reference>
<evidence type="ECO:0000313" key="9">
    <source>
        <dbReference type="Proteomes" id="UP000472269"/>
    </source>
</evidence>
<protein>
    <submittedName>
        <fullName evidence="8">Uncharacterized protein</fullName>
    </submittedName>
</protein>
<dbReference type="InterPro" id="IPR050182">
    <property type="entry name" value="Cytochrome_P450_fam2"/>
</dbReference>
<dbReference type="GO" id="GO:0005506">
    <property type="term" value="F:iron ion binding"/>
    <property type="evidence" value="ECO:0007669"/>
    <property type="project" value="InterPro"/>
</dbReference>
<dbReference type="OMA" id="NETHMAR"/>
<sequence length="199" mass="22359">MSIEFTSFKTTKYSSLEKVQKELHALLGCSHLICYEDRKKSPYANAVIHEIQRYSNIILTALPRQSVKDTRLLGFPLPKSTIILSNMDSVLSEPGKWETPDQFNPGYFLDTDGNSVNREAFLPFSIGHTVCMGELLARVELFIVFSTLLQAFAFTLPGGVKEVSTKFVFGSTMKPPPYRLCAIPRTPQPREDLALLKNP</sequence>
<dbReference type="Ensembl" id="ENSACUT00000017852.1">
    <property type="protein sequence ID" value="ENSACUP00000016739.1"/>
    <property type="gene ID" value="ENSACUG00000011231.1"/>
</dbReference>
<dbReference type="GO" id="GO:0016712">
    <property type="term" value="F:oxidoreductase activity, acting on paired donors, with incorporation or reduction of molecular oxygen, reduced flavin or flavoprotein as one donor, and incorporation of one atom of oxygen"/>
    <property type="evidence" value="ECO:0007669"/>
    <property type="project" value="TreeGrafter"/>
</dbReference>
<dbReference type="InterPro" id="IPR002401">
    <property type="entry name" value="Cyt_P450_E_grp-I"/>
</dbReference>
<evidence type="ECO:0000256" key="5">
    <source>
        <dbReference type="ARBA" id="ARBA00023004"/>
    </source>
</evidence>
<organism evidence="8 9">
    <name type="scientific">Athene cunicularia</name>
    <name type="common">Burrowing owl</name>
    <name type="synonym">Speotyto cunicularia</name>
    <dbReference type="NCBI Taxonomy" id="194338"/>
    <lineage>
        <taxon>Eukaryota</taxon>
        <taxon>Metazoa</taxon>
        <taxon>Chordata</taxon>
        <taxon>Craniata</taxon>
        <taxon>Vertebrata</taxon>
        <taxon>Euteleostomi</taxon>
        <taxon>Archelosauria</taxon>
        <taxon>Archosauria</taxon>
        <taxon>Dinosauria</taxon>
        <taxon>Saurischia</taxon>
        <taxon>Theropoda</taxon>
        <taxon>Coelurosauria</taxon>
        <taxon>Aves</taxon>
        <taxon>Neognathae</taxon>
        <taxon>Neoaves</taxon>
        <taxon>Telluraves</taxon>
        <taxon>Strigiformes</taxon>
        <taxon>Strigidae</taxon>
        <taxon>Athene</taxon>
    </lineage>
</organism>
<comment type="similarity">
    <text evidence="2 7">Belongs to the cytochrome P450 family.</text>
</comment>
<evidence type="ECO:0000256" key="3">
    <source>
        <dbReference type="ARBA" id="ARBA00022617"/>
    </source>
</evidence>
<dbReference type="AlphaFoldDB" id="A0A663MXN9"/>
<dbReference type="PROSITE" id="PS00086">
    <property type="entry name" value="CYTOCHROME_P450"/>
    <property type="match status" value="1"/>
</dbReference>
<proteinExistence type="inferred from homology"/>
<dbReference type="InterPro" id="IPR017972">
    <property type="entry name" value="Cyt_P450_CS"/>
</dbReference>
<dbReference type="PRINTS" id="PR00463">
    <property type="entry name" value="EP450I"/>
</dbReference>
<evidence type="ECO:0000256" key="1">
    <source>
        <dbReference type="ARBA" id="ARBA00001971"/>
    </source>
</evidence>
<dbReference type="GO" id="GO:0006805">
    <property type="term" value="P:xenobiotic metabolic process"/>
    <property type="evidence" value="ECO:0007669"/>
    <property type="project" value="TreeGrafter"/>
</dbReference>
<reference evidence="8" key="2">
    <citation type="submission" date="2025-09" db="UniProtKB">
        <authorList>
            <consortium name="Ensembl"/>
        </authorList>
    </citation>
    <scope>IDENTIFICATION</scope>
</reference>
<keyword evidence="9" id="KW-1185">Reference proteome</keyword>
<dbReference type="InterPro" id="IPR001128">
    <property type="entry name" value="Cyt_P450"/>
</dbReference>
<name>A0A663MXN9_ATHCN</name>
<dbReference type="SUPFAM" id="SSF48264">
    <property type="entry name" value="Cytochrome P450"/>
    <property type="match status" value="1"/>
</dbReference>
<dbReference type="Proteomes" id="UP000472269">
    <property type="component" value="Unplaced"/>
</dbReference>
<dbReference type="Pfam" id="PF00067">
    <property type="entry name" value="p450"/>
    <property type="match status" value="1"/>
</dbReference>
<dbReference type="Gene3D" id="1.10.630.10">
    <property type="entry name" value="Cytochrome P450"/>
    <property type="match status" value="1"/>
</dbReference>
<dbReference type="GO" id="GO:0020037">
    <property type="term" value="F:heme binding"/>
    <property type="evidence" value="ECO:0007669"/>
    <property type="project" value="InterPro"/>
</dbReference>
<evidence type="ECO:0000256" key="6">
    <source>
        <dbReference type="PIRSR" id="PIRSR602401-1"/>
    </source>
</evidence>
<keyword evidence="7" id="KW-0560">Oxidoreductase</keyword>
<evidence type="ECO:0000256" key="7">
    <source>
        <dbReference type="RuleBase" id="RU000461"/>
    </source>
</evidence>
<keyword evidence="3 6" id="KW-0349">Heme</keyword>
<evidence type="ECO:0000313" key="8">
    <source>
        <dbReference type="Ensembl" id="ENSACUP00000016739.1"/>
    </source>
</evidence>
<dbReference type="GO" id="GO:0006082">
    <property type="term" value="P:organic acid metabolic process"/>
    <property type="evidence" value="ECO:0007669"/>
    <property type="project" value="TreeGrafter"/>
</dbReference>
<dbReference type="PANTHER" id="PTHR24300">
    <property type="entry name" value="CYTOCHROME P450 508A4-RELATED"/>
    <property type="match status" value="1"/>
</dbReference>
<dbReference type="PANTHER" id="PTHR24300:SF134">
    <property type="entry name" value="CYTOCHROME P450, FAMILY 2, SUBFAMILY AB, POLYPEPTIDE 2-RELATED"/>
    <property type="match status" value="1"/>
</dbReference>
<evidence type="ECO:0000256" key="4">
    <source>
        <dbReference type="ARBA" id="ARBA00022723"/>
    </source>
</evidence>
<keyword evidence="4 6" id="KW-0479">Metal-binding</keyword>
<accession>A0A663MXN9</accession>
<comment type="cofactor">
    <cofactor evidence="1 6">
        <name>heme</name>
        <dbReference type="ChEBI" id="CHEBI:30413"/>
    </cofactor>
</comment>
<evidence type="ECO:0000256" key="2">
    <source>
        <dbReference type="ARBA" id="ARBA00010617"/>
    </source>
</evidence>
<dbReference type="PRINTS" id="PR00385">
    <property type="entry name" value="P450"/>
</dbReference>
<keyword evidence="7" id="KW-0503">Monooxygenase</keyword>
<keyword evidence="5 6" id="KW-0408">Iron</keyword>
<dbReference type="GO" id="GO:0005737">
    <property type="term" value="C:cytoplasm"/>
    <property type="evidence" value="ECO:0007669"/>
    <property type="project" value="TreeGrafter"/>
</dbReference>
<feature type="binding site" description="axial binding residue" evidence="6">
    <location>
        <position position="131"/>
    </location>
    <ligand>
        <name>heme</name>
        <dbReference type="ChEBI" id="CHEBI:30413"/>
    </ligand>
    <ligandPart>
        <name>Fe</name>
        <dbReference type="ChEBI" id="CHEBI:18248"/>
    </ligandPart>
</feature>